<proteinExistence type="predicted"/>
<comment type="caution">
    <text evidence="1">The sequence shown here is derived from an EMBL/GenBank/DDBJ whole genome shotgun (WGS) entry which is preliminary data.</text>
</comment>
<organism evidence="1">
    <name type="scientific">marine sediment metagenome</name>
    <dbReference type="NCBI Taxonomy" id="412755"/>
    <lineage>
        <taxon>unclassified sequences</taxon>
        <taxon>metagenomes</taxon>
        <taxon>ecological metagenomes</taxon>
    </lineage>
</organism>
<dbReference type="PANTHER" id="PTHR48098">
    <property type="entry name" value="ENTEROCHELIN ESTERASE-RELATED"/>
    <property type="match status" value="1"/>
</dbReference>
<dbReference type="Pfam" id="PF00756">
    <property type="entry name" value="Esterase"/>
    <property type="match status" value="1"/>
</dbReference>
<accession>A0A0F9GGT9</accession>
<sequence>MAKIEHISYYSNNLGRNINIEVTGHWGHPILMFPSSGGQYTQNTDFGLTGAVMKYIEEGRIKLYNVETLDMLSFYHDNMITEQKIHNYELYMQFLQSELIPYIQRECHVHRIAVAGVSFGGFHAANTAFRFPDLVSHFVGMSAAFNIRNMAQLSDDMRIYYNCPDEFMQNEEGWKYNHMQIVLGTSDWDICKDKNLHMSSILNAKGIDHWYDEKMWTPHDWPLWKMMFPEYIDRFF</sequence>
<dbReference type="InterPro" id="IPR000801">
    <property type="entry name" value="Esterase-like"/>
</dbReference>
<reference evidence="1" key="1">
    <citation type="journal article" date="2015" name="Nature">
        <title>Complex archaea that bridge the gap between prokaryotes and eukaryotes.</title>
        <authorList>
            <person name="Spang A."/>
            <person name="Saw J.H."/>
            <person name="Jorgensen S.L."/>
            <person name="Zaremba-Niedzwiedzka K."/>
            <person name="Martijn J."/>
            <person name="Lind A.E."/>
            <person name="van Eijk R."/>
            <person name="Schleper C."/>
            <person name="Guy L."/>
            <person name="Ettema T.J."/>
        </authorList>
    </citation>
    <scope>NUCLEOTIDE SEQUENCE</scope>
</reference>
<dbReference type="InterPro" id="IPR029058">
    <property type="entry name" value="AB_hydrolase_fold"/>
</dbReference>
<evidence type="ECO:0008006" key="2">
    <source>
        <dbReference type="Google" id="ProtNLM"/>
    </source>
</evidence>
<gene>
    <name evidence="1" type="ORF">LCGC14_1828280</name>
</gene>
<evidence type="ECO:0000313" key="1">
    <source>
        <dbReference type="EMBL" id="KKL98054.1"/>
    </source>
</evidence>
<name>A0A0F9GGT9_9ZZZZ</name>
<dbReference type="SUPFAM" id="SSF53474">
    <property type="entry name" value="alpha/beta-Hydrolases"/>
    <property type="match status" value="1"/>
</dbReference>
<dbReference type="InterPro" id="IPR050583">
    <property type="entry name" value="Mycobacterial_A85_antigen"/>
</dbReference>
<dbReference type="Gene3D" id="3.40.50.1820">
    <property type="entry name" value="alpha/beta hydrolase"/>
    <property type="match status" value="1"/>
</dbReference>
<protein>
    <recommendedName>
        <fullName evidence="2">Esterase</fullName>
    </recommendedName>
</protein>
<dbReference type="EMBL" id="LAZR01018012">
    <property type="protein sequence ID" value="KKL98054.1"/>
    <property type="molecule type" value="Genomic_DNA"/>
</dbReference>
<dbReference type="AlphaFoldDB" id="A0A0F9GGT9"/>